<dbReference type="AlphaFoldDB" id="A0A7L2IPL6"/>
<dbReference type="PROSITE" id="PS50181">
    <property type="entry name" value="FBOX"/>
    <property type="match status" value="1"/>
</dbReference>
<accession>A0A7L2IPL6</accession>
<evidence type="ECO:0000256" key="1">
    <source>
        <dbReference type="SAM" id="MobiDB-lite"/>
    </source>
</evidence>
<proteinExistence type="predicted"/>
<name>A0A7L2IPL6_9PICI</name>
<feature type="domain" description="F-box" evidence="2">
    <location>
        <begin position="79"/>
        <end position="126"/>
    </location>
</feature>
<dbReference type="Pfam" id="PF12937">
    <property type="entry name" value="F-box-like"/>
    <property type="match status" value="1"/>
</dbReference>
<dbReference type="InterPro" id="IPR036047">
    <property type="entry name" value="F-box-like_dom_sf"/>
</dbReference>
<organism evidence="3 4">
    <name type="scientific">Semnornis frantzii</name>
    <dbReference type="NCBI Taxonomy" id="91796"/>
    <lineage>
        <taxon>Eukaryota</taxon>
        <taxon>Metazoa</taxon>
        <taxon>Chordata</taxon>
        <taxon>Craniata</taxon>
        <taxon>Vertebrata</taxon>
        <taxon>Euteleostomi</taxon>
        <taxon>Archelosauria</taxon>
        <taxon>Archosauria</taxon>
        <taxon>Dinosauria</taxon>
        <taxon>Saurischia</taxon>
        <taxon>Theropoda</taxon>
        <taxon>Coelurosauria</taxon>
        <taxon>Aves</taxon>
        <taxon>Neognathae</taxon>
        <taxon>Neoaves</taxon>
        <taxon>Telluraves</taxon>
        <taxon>Coraciimorphae</taxon>
        <taxon>Piciformes</taxon>
        <taxon>Ramphastidae</taxon>
        <taxon>Semnornis</taxon>
    </lineage>
</organism>
<evidence type="ECO:0000313" key="3">
    <source>
        <dbReference type="EMBL" id="NXR12837.1"/>
    </source>
</evidence>
<feature type="compositionally biased region" description="Pro residues" evidence="1">
    <location>
        <begin position="45"/>
        <end position="75"/>
    </location>
</feature>
<feature type="region of interest" description="Disordered" evidence="1">
    <location>
        <begin position="1"/>
        <end position="79"/>
    </location>
</feature>
<dbReference type="Proteomes" id="UP000536381">
    <property type="component" value="Unassembled WGS sequence"/>
</dbReference>
<dbReference type="OrthoDB" id="71437at2759"/>
<reference evidence="3 4" key="1">
    <citation type="submission" date="2019-09" db="EMBL/GenBank/DDBJ databases">
        <title>Bird 10,000 Genomes (B10K) Project - Family phase.</title>
        <authorList>
            <person name="Zhang G."/>
        </authorList>
    </citation>
    <scope>NUCLEOTIDE SEQUENCE [LARGE SCALE GENOMIC DNA]</scope>
    <source>
        <strain evidence="3">B10K-DU-001-42</strain>
        <tissue evidence="3">Muscle</tissue>
    </source>
</reference>
<dbReference type="EMBL" id="VWYK01087702">
    <property type="protein sequence ID" value="NXR12837.1"/>
    <property type="molecule type" value="Genomic_DNA"/>
</dbReference>
<feature type="non-terminal residue" evidence="3">
    <location>
        <position position="145"/>
    </location>
</feature>
<evidence type="ECO:0000313" key="4">
    <source>
        <dbReference type="Proteomes" id="UP000536381"/>
    </source>
</evidence>
<protein>
    <submittedName>
        <fullName evidence="3">FBXW9 protein</fullName>
    </submittedName>
</protein>
<dbReference type="InterPro" id="IPR001810">
    <property type="entry name" value="F-box_dom"/>
</dbReference>
<feature type="non-terminal residue" evidence="3">
    <location>
        <position position="1"/>
    </location>
</feature>
<sequence>NPAVSARAVTGADSPLPPAMEGSPLPSDDPDRQAQEYVTRLRAPGTPPPPPVAPPAPGPAPPPQPVPAPKRPPPVAGSAGGLLELPLELLLQICGYLGAREVRGVLPRVCRALRDVARDTVAWRLRLQRSARGPFPVLEGGSGRW</sequence>
<comment type="caution">
    <text evidence="3">The sequence shown here is derived from an EMBL/GenBank/DDBJ whole genome shotgun (WGS) entry which is preliminary data.</text>
</comment>
<dbReference type="Gene3D" id="1.20.1280.50">
    <property type="match status" value="1"/>
</dbReference>
<keyword evidence="4" id="KW-1185">Reference proteome</keyword>
<dbReference type="SUPFAM" id="SSF81383">
    <property type="entry name" value="F-box domain"/>
    <property type="match status" value="1"/>
</dbReference>
<evidence type="ECO:0000259" key="2">
    <source>
        <dbReference type="PROSITE" id="PS50181"/>
    </source>
</evidence>
<gene>
    <name evidence="3" type="primary">Fbxw9_1</name>
    <name evidence="3" type="ORF">SEMFRA_R11770</name>
</gene>